<dbReference type="GO" id="GO:0003677">
    <property type="term" value="F:DNA binding"/>
    <property type="evidence" value="ECO:0007669"/>
    <property type="project" value="UniProtKB-KW"/>
</dbReference>
<dbReference type="RefSeq" id="WP_168677908.1">
    <property type="nucleotide sequence ID" value="NZ_BPKV01000018.1"/>
</dbReference>
<dbReference type="EMBL" id="JAAXPO010000013">
    <property type="protein sequence ID" value="NKZ19200.1"/>
    <property type="molecule type" value="Genomic_DNA"/>
</dbReference>
<dbReference type="InterPro" id="IPR009061">
    <property type="entry name" value="DNA-bd_dom_put_sf"/>
</dbReference>
<sequence length="245" mass="28069">MQTYSIAEVAKIFNITKYTIRHYVDAQLLTPTKNTGNGYYAFTDADLYRLYQIITFRKIGHTIAEIKTVLSQGELTDAFKFAERKIQQQIDELIKVKADIQEIVQAQGNTQFNDIFFCEKPTRFLKKIPVDFLHHGEVDLFAASQSDYFQIDHVNYMVHRDGQIDACFPSHAGDYDYQLAAGTYACMDILAADEQQLEQQVARFKRDPLIQGRLQAGNGELHGYENILKSLAYSEETVFTVEVIL</sequence>
<dbReference type="Gene3D" id="1.10.1660.10">
    <property type="match status" value="1"/>
</dbReference>
<evidence type="ECO:0000256" key="2">
    <source>
        <dbReference type="ARBA" id="ARBA00023125"/>
    </source>
</evidence>
<dbReference type="AlphaFoldDB" id="A0A846ZI71"/>
<feature type="domain" description="HTH merR-type" evidence="4">
    <location>
        <begin position="3"/>
        <end position="72"/>
    </location>
</feature>
<dbReference type="Pfam" id="PF13411">
    <property type="entry name" value="MerR_1"/>
    <property type="match status" value="1"/>
</dbReference>
<evidence type="ECO:0000259" key="4">
    <source>
        <dbReference type="PROSITE" id="PS50937"/>
    </source>
</evidence>
<evidence type="ECO:0000313" key="6">
    <source>
        <dbReference type="Proteomes" id="UP000590460"/>
    </source>
</evidence>
<dbReference type="SUPFAM" id="SSF46955">
    <property type="entry name" value="Putative DNA-binding domain"/>
    <property type="match status" value="1"/>
</dbReference>
<gene>
    <name evidence="5" type="ORF">HF966_08475</name>
</gene>
<accession>A0A846ZI71</accession>
<keyword evidence="1" id="KW-0805">Transcription regulation</keyword>
<dbReference type="PANTHER" id="PTHR30204">
    <property type="entry name" value="REDOX-CYCLING DRUG-SENSING TRANSCRIPTIONAL ACTIVATOR SOXR"/>
    <property type="match status" value="1"/>
</dbReference>
<dbReference type="SMART" id="SM00422">
    <property type="entry name" value="HTH_MERR"/>
    <property type="match status" value="1"/>
</dbReference>
<dbReference type="PROSITE" id="PS50937">
    <property type="entry name" value="HTH_MERR_2"/>
    <property type="match status" value="1"/>
</dbReference>
<proteinExistence type="predicted"/>
<evidence type="ECO:0000256" key="3">
    <source>
        <dbReference type="ARBA" id="ARBA00023163"/>
    </source>
</evidence>
<name>A0A846ZI71_9LACO</name>
<dbReference type="InterPro" id="IPR047057">
    <property type="entry name" value="MerR_fam"/>
</dbReference>
<dbReference type="InterPro" id="IPR000551">
    <property type="entry name" value="MerR-type_HTH_dom"/>
</dbReference>
<dbReference type="PANTHER" id="PTHR30204:SF94">
    <property type="entry name" value="HEAVY METAL-DEPENDENT TRANSCRIPTIONAL REGULATOR HI_0293-RELATED"/>
    <property type="match status" value="1"/>
</dbReference>
<evidence type="ECO:0000256" key="1">
    <source>
        <dbReference type="ARBA" id="ARBA00023015"/>
    </source>
</evidence>
<dbReference type="GO" id="GO:0003700">
    <property type="term" value="F:DNA-binding transcription factor activity"/>
    <property type="evidence" value="ECO:0007669"/>
    <property type="project" value="InterPro"/>
</dbReference>
<organism evidence="5 6">
    <name type="scientific">Leuconostoc holzapfelii</name>
    <dbReference type="NCBI Taxonomy" id="434464"/>
    <lineage>
        <taxon>Bacteria</taxon>
        <taxon>Bacillati</taxon>
        <taxon>Bacillota</taxon>
        <taxon>Bacilli</taxon>
        <taxon>Lactobacillales</taxon>
        <taxon>Lactobacillaceae</taxon>
        <taxon>Leuconostoc</taxon>
    </lineage>
</organism>
<protein>
    <submittedName>
        <fullName evidence="5">MerR family transcriptional regulator</fullName>
    </submittedName>
</protein>
<reference evidence="5 6" key="1">
    <citation type="submission" date="2020-04" db="EMBL/GenBank/DDBJ databases">
        <title>MicrobeNet Type strains.</title>
        <authorList>
            <person name="Nicholson A.C."/>
        </authorList>
    </citation>
    <scope>NUCLEOTIDE SEQUENCE [LARGE SCALE GENOMIC DNA]</scope>
    <source>
        <strain evidence="5 6">CCUG 54536</strain>
    </source>
</reference>
<evidence type="ECO:0000313" key="5">
    <source>
        <dbReference type="EMBL" id="NKZ19200.1"/>
    </source>
</evidence>
<keyword evidence="2" id="KW-0238">DNA-binding</keyword>
<keyword evidence="3" id="KW-0804">Transcription</keyword>
<comment type="caution">
    <text evidence="5">The sequence shown here is derived from an EMBL/GenBank/DDBJ whole genome shotgun (WGS) entry which is preliminary data.</text>
</comment>
<dbReference type="Proteomes" id="UP000590460">
    <property type="component" value="Unassembled WGS sequence"/>
</dbReference>